<evidence type="ECO:0000313" key="2">
    <source>
        <dbReference type="Proteomes" id="UP000234681"/>
    </source>
</evidence>
<protein>
    <submittedName>
        <fullName evidence="1">RCG29542</fullName>
    </submittedName>
</protein>
<sequence>MSCFLKYHEQICKRQRLVSGVKEPFLLNLMLLRDACGVPSPCG</sequence>
<proteinExistence type="predicted"/>
<gene>
    <name evidence="1" type="ORF">rCG_29542</name>
</gene>
<dbReference type="AlphaFoldDB" id="A6IM15"/>
<organism evidence="1 2">
    <name type="scientific">Rattus norvegicus</name>
    <name type="common">Rat</name>
    <dbReference type="NCBI Taxonomy" id="10116"/>
    <lineage>
        <taxon>Eukaryota</taxon>
        <taxon>Metazoa</taxon>
        <taxon>Chordata</taxon>
        <taxon>Craniata</taxon>
        <taxon>Vertebrata</taxon>
        <taxon>Euteleostomi</taxon>
        <taxon>Mammalia</taxon>
        <taxon>Eutheria</taxon>
        <taxon>Euarchontoglires</taxon>
        <taxon>Glires</taxon>
        <taxon>Rodentia</taxon>
        <taxon>Myomorpha</taxon>
        <taxon>Muroidea</taxon>
        <taxon>Muridae</taxon>
        <taxon>Murinae</taxon>
        <taxon>Rattus</taxon>
    </lineage>
</organism>
<reference evidence="1 2" key="1">
    <citation type="submission" date="2005-09" db="EMBL/GenBank/DDBJ databases">
        <authorList>
            <person name="Mural R.J."/>
            <person name="Li P.W."/>
            <person name="Adams M.D."/>
            <person name="Amanatides P.G."/>
            <person name="Baden-Tillson H."/>
            <person name="Barnstead M."/>
            <person name="Chin S.H."/>
            <person name="Dew I."/>
            <person name="Evans C.A."/>
            <person name="Ferriera S."/>
            <person name="Flanigan M."/>
            <person name="Fosler C."/>
            <person name="Glodek A."/>
            <person name="Gu Z."/>
            <person name="Holt R.A."/>
            <person name="Jennings D."/>
            <person name="Kraft C.L."/>
            <person name="Lu F."/>
            <person name="Nguyen T."/>
            <person name="Nusskern D.R."/>
            <person name="Pfannkoch C.M."/>
            <person name="Sitter C."/>
            <person name="Sutton G.G."/>
            <person name="Venter J.C."/>
            <person name="Wang Z."/>
            <person name="Woodage T."/>
            <person name="Zheng X.H."/>
            <person name="Zhong F."/>
        </authorList>
    </citation>
    <scope>NUCLEOTIDE SEQUENCE [LARGE SCALE GENOMIC DNA]</scope>
    <source>
        <strain>BN</strain>
        <strain evidence="2">Sprague-Dawley</strain>
    </source>
</reference>
<dbReference type="EMBL" id="CH473964">
    <property type="protein sequence ID" value="EDM01774.1"/>
    <property type="molecule type" value="Genomic_DNA"/>
</dbReference>
<dbReference type="Proteomes" id="UP000234681">
    <property type="component" value="Chromosome 4"/>
</dbReference>
<evidence type="ECO:0000313" key="1">
    <source>
        <dbReference type="EMBL" id="EDM01774.1"/>
    </source>
</evidence>
<accession>A6IM15</accession>
<name>A6IM15_RAT</name>